<sequence>MKTTQLVVYSISLKQINAAINVVTPNIFMRIQRIPPLALTSRCLDGCAQDIGTHSIRKDAATFSIAGNTAGPSIVNVCIRCGWTLGHVVERYIHYDGAGDQYVGRVIAGLSLRSSEFACLPPHFVSINPDCDVPILQILFPSLWSSCPRLHSMLSLCLASLVYHSEFLTAELPSNHQLLSTLVFTDIALLSCLRLQVKTHSDEIFPTGIPPHIAIHSQMENAQKTIQEIPALVAKAIEQLLEEKGIGSGNLTKTILEETLANAIRSITSLNPPRVEEQASRDVQLTMFNWGGRWRRLPESFVLPAVDLALAWRMWWYGSASSQSLPFRQIEPLDLTRKQAISCLIDAKQCKSYLICSTSLSGKF</sequence>
<protein>
    <submittedName>
        <fullName evidence="1">Uncharacterized protein</fullName>
    </submittedName>
</protein>
<dbReference type="VEuPathDB" id="FungiDB:AeMF1_019328"/>
<evidence type="ECO:0000313" key="2">
    <source>
        <dbReference type="Proteomes" id="UP000481153"/>
    </source>
</evidence>
<dbReference type="Proteomes" id="UP000481153">
    <property type="component" value="Unassembled WGS sequence"/>
</dbReference>
<organism evidence="1 2">
    <name type="scientific">Aphanomyces euteiches</name>
    <dbReference type="NCBI Taxonomy" id="100861"/>
    <lineage>
        <taxon>Eukaryota</taxon>
        <taxon>Sar</taxon>
        <taxon>Stramenopiles</taxon>
        <taxon>Oomycota</taxon>
        <taxon>Saprolegniomycetes</taxon>
        <taxon>Saprolegniales</taxon>
        <taxon>Verrucalvaceae</taxon>
        <taxon>Aphanomyces</taxon>
    </lineage>
</organism>
<evidence type="ECO:0000313" key="1">
    <source>
        <dbReference type="EMBL" id="KAF0742039.1"/>
    </source>
</evidence>
<proteinExistence type="predicted"/>
<keyword evidence="2" id="KW-1185">Reference proteome</keyword>
<comment type="caution">
    <text evidence="1">The sequence shown here is derived from an EMBL/GenBank/DDBJ whole genome shotgun (WGS) entry which is preliminary data.</text>
</comment>
<gene>
    <name evidence="1" type="ORF">Ae201684_002974</name>
</gene>
<dbReference type="AlphaFoldDB" id="A0A6G0XNM1"/>
<accession>A0A6G0XNM1</accession>
<reference evidence="1 2" key="1">
    <citation type="submission" date="2019-07" db="EMBL/GenBank/DDBJ databases">
        <title>Genomics analysis of Aphanomyces spp. identifies a new class of oomycete effector associated with host adaptation.</title>
        <authorList>
            <person name="Gaulin E."/>
        </authorList>
    </citation>
    <scope>NUCLEOTIDE SEQUENCE [LARGE SCALE GENOMIC DNA]</scope>
    <source>
        <strain evidence="1 2">ATCC 201684</strain>
    </source>
</reference>
<dbReference type="EMBL" id="VJMJ01000032">
    <property type="protein sequence ID" value="KAF0742039.1"/>
    <property type="molecule type" value="Genomic_DNA"/>
</dbReference>
<name>A0A6G0XNM1_9STRA</name>